<evidence type="ECO:0000313" key="3">
    <source>
        <dbReference type="Proteomes" id="UP001499978"/>
    </source>
</evidence>
<keyword evidence="1" id="KW-0812">Transmembrane</keyword>
<dbReference type="EMBL" id="BAAARY010000005">
    <property type="protein sequence ID" value="GAA2519809.1"/>
    <property type="molecule type" value="Genomic_DNA"/>
</dbReference>
<comment type="caution">
    <text evidence="2">The sequence shown here is derived from an EMBL/GenBank/DDBJ whole genome shotgun (WGS) entry which is preliminary data.</text>
</comment>
<organism evidence="2 3">
    <name type="scientific">Pilimelia columellifera subsp. columellifera</name>
    <dbReference type="NCBI Taxonomy" id="706583"/>
    <lineage>
        <taxon>Bacteria</taxon>
        <taxon>Bacillati</taxon>
        <taxon>Actinomycetota</taxon>
        <taxon>Actinomycetes</taxon>
        <taxon>Micromonosporales</taxon>
        <taxon>Micromonosporaceae</taxon>
        <taxon>Pilimelia</taxon>
    </lineage>
</organism>
<keyword evidence="1" id="KW-0472">Membrane</keyword>
<evidence type="ECO:0008006" key="4">
    <source>
        <dbReference type="Google" id="ProtNLM"/>
    </source>
</evidence>
<evidence type="ECO:0000256" key="1">
    <source>
        <dbReference type="SAM" id="Phobius"/>
    </source>
</evidence>
<name>A0ABN3NIC4_9ACTN</name>
<evidence type="ECO:0000313" key="2">
    <source>
        <dbReference type="EMBL" id="GAA2519809.1"/>
    </source>
</evidence>
<feature type="transmembrane region" description="Helical" evidence="1">
    <location>
        <begin position="118"/>
        <end position="144"/>
    </location>
</feature>
<sequence>MPSHHPGPRSGQWPAPVRWAPVPGSQFAVGYLPLPPAVAGVAVGALVAGAVSVLVMLFASALGLAGAEQGWGGWVAGAFGVLAFLLGAAAVSLGSLGLRQLRQAAAVGEASGPLKGRGMAISGLVCGAVGALGAVAAVVLTLTLQLG</sequence>
<feature type="transmembrane region" description="Helical" evidence="1">
    <location>
        <begin position="37"/>
        <end position="59"/>
    </location>
</feature>
<dbReference type="Proteomes" id="UP001499978">
    <property type="component" value="Unassembled WGS sequence"/>
</dbReference>
<protein>
    <recommendedName>
        <fullName evidence="4">DUF4190 domain-containing protein</fullName>
    </recommendedName>
</protein>
<reference evidence="2 3" key="1">
    <citation type="journal article" date="2019" name="Int. J. Syst. Evol. Microbiol.">
        <title>The Global Catalogue of Microorganisms (GCM) 10K type strain sequencing project: providing services to taxonomists for standard genome sequencing and annotation.</title>
        <authorList>
            <consortium name="The Broad Institute Genomics Platform"/>
            <consortium name="The Broad Institute Genome Sequencing Center for Infectious Disease"/>
            <person name="Wu L."/>
            <person name="Ma J."/>
        </authorList>
    </citation>
    <scope>NUCLEOTIDE SEQUENCE [LARGE SCALE GENOMIC DNA]</scope>
    <source>
        <strain evidence="2 3">JCM 3367</strain>
    </source>
</reference>
<accession>A0ABN3NIC4</accession>
<gene>
    <name evidence="2" type="ORF">GCM10010201_16370</name>
</gene>
<feature type="transmembrane region" description="Helical" evidence="1">
    <location>
        <begin position="71"/>
        <end position="98"/>
    </location>
</feature>
<keyword evidence="3" id="KW-1185">Reference proteome</keyword>
<keyword evidence="1" id="KW-1133">Transmembrane helix</keyword>
<proteinExistence type="predicted"/>